<reference evidence="1" key="1">
    <citation type="submission" date="2020-05" db="EMBL/GenBank/DDBJ databases">
        <title>Mycena genomes resolve the evolution of fungal bioluminescence.</title>
        <authorList>
            <person name="Tsai I.J."/>
        </authorList>
    </citation>
    <scope>NUCLEOTIDE SEQUENCE</scope>
    <source>
        <strain evidence="1">CCC161011</strain>
    </source>
</reference>
<sequence length="269" mass="29950">MGNTIQVDVNIEGIEHSGPVWIGSQTAETVHEDGMAGRKYTADEIFQLTGERDLIYINWGGMLSIPIINSHGRIIAILGGTPRDIENWKTITDGAAKLMEDNTHRISVSEEQLNHRCAHGSYPSITRGVSHGGRQTEPGNLQTNKKNKRVMDELLAHEHFNWLSKWANLLFWTFAPLLATFFQVQMGLLAASKPSLVWNFTGSVFAACTFNFGPHAITVPHLDFANLAWGGSTVLILSTHIRHSNVPITVDEFRVSFTQYTASGLFHWI</sequence>
<proteinExistence type="predicted"/>
<gene>
    <name evidence="1" type="ORF">MVEN_01455300</name>
</gene>
<keyword evidence="2" id="KW-1185">Reference proteome</keyword>
<dbReference type="OrthoDB" id="3027090at2759"/>
<dbReference type="Proteomes" id="UP000620124">
    <property type="component" value="Unassembled WGS sequence"/>
</dbReference>
<dbReference type="EMBL" id="JACAZI010000012">
    <property type="protein sequence ID" value="KAF7347021.1"/>
    <property type="molecule type" value="Genomic_DNA"/>
</dbReference>
<organism evidence="1 2">
    <name type="scientific">Mycena venus</name>
    <dbReference type="NCBI Taxonomy" id="2733690"/>
    <lineage>
        <taxon>Eukaryota</taxon>
        <taxon>Fungi</taxon>
        <taxon>Dikarya</taxon>
        <taxon>Basidiomycota</taxon>
        <taxon>Agaricomycotina</taxon>
        <taxon>Agaricomycetes</taxon>
        <taxon>Agaricomycetidae</taxon>
        <taxon>Agaricales</taxon>
        <taxon>Marasmiineae</taxon>
        <taxon>Mycenaceae</taxon>
        <taxon>Mycena</taxon>
    </lineage>
</organism>
<comment type="caution">
    <text evidence="1">The sequence shown here is derived from an EMBL/GenBank/DDBJ whole genome shotgun (WGS) entry which is preliminary data.</text>
</comment>
<protein>
    <submittedName>
        <fullName evidence="1">Uncharacterized protein</fullName>
    </submittedName>
</protein>
<dbReference type="AlphaFoldDB" id="A0A8H7CT24"/>
<name>A0A8H7CT24_9AGAR</name>
<evidence type="ECO:0000313" key="2">
    <source>
        <dbReference type="Proteomes" id="UP000620124"/>
    </source>
</evidence>
<accession>A0A8H7CT24</accession>
<evidence type="ECO:0000313" key="1">
    <source>
        <dbReference type="EMBL" id="KAF7347021.1"/>
    </source>
</evidence>